<comment type="caution">
    <text evidence="1">The sequence shown here is derived from an EMBL/GenBank/DDBJ whole genome shotgun (WGS) entry which is preliminary data.</text>
</comment>
<sequence>MNLWDEFFAGFRLQYGDGTRITVGYTRLNWGDQAIHDYQALCNGQAWQMAIKHASIFTWQNPLQDYVTWYRDRVIGWQAEKIANIQPLLQRMGFSMPSHEELGKHAFQWKLGQGDCIYLKVIRQDNYDVELFALYQ</sequence>
<evidence type="ECO:0000313" key="1">
    <source>
        <dbReference type="EMBL" id="NIZ41529.1"/>
    </source>
</evidence>
<organism evidence="1 2">
    <name type="scientific">Entomospira entomophila</name>
    <dbReference type="NCBI Taxonomy" id="2719988"/>
    <lineage>
        <taxon>Bacteria</taxon>
        <taxon>Pseudomonadati</taxon>
        <taxon>Spirochaetota</taxon>
        <taxon>Spirochaetia</taxon>
        <taxon>Spirochaetales</taxon>
        <taxon>Spirochaetaceae</taxon>
        <taxon>Entomospira</taxon>
    </lineage>
</organism>
<dbReference type="RefSeq" id="WP_167701151.1">
    <property type="nucleotide sequence ID" value="NZ_CP118177.1"/>
</dbReference>
<gene>
    <name evidence="1" type="ORF">HCT14_08405</name>
</gene>
<evidence type="ECO:0000313" key="2">
    <source>
        <dbReference type="Proteomes" id="UP000711995"/>
    </source>
</evidence>
<reference evidence="1 2" key="1">
    <citation type="submission" date="2020-03" db="EMBL/GenBank/DDBJ databases">
        <title>Spirochaetal bacteria isolated from arthropods constitute a novel genus Entomospira genus novum within the order Spirochaetales.</title>
        <authorList>
            <person name="Grana-Miraglia L."/>
            <person name="Sikutova S."/>
            <person name="Fingerle V."/>
            <person name="Sing A."/>
            <person name="Castillo-Ramirez S."/>
            <person name="Margos G."/>
            <person name="Rudolf I."/>
        </authorList>
    </citation>
    <scope>NUCLEOTIDE SEQUENCE [LARGE SCALE GENOMIC DNA]</scope>
    <source>
        <strain evidence="1 2">BR193</strain>
    </source>
</reference>
<proteinExistence type="predicted"/>
<dbReference type="Proteomes" id="UP000711995">
    <property type="component" value="Unassembled WGS sequence"/>
</dbReference>
<dbReference type="AlphaFoldDB" id="A0A968GEE7"/>
<name>A0A968GEE7_9SPIO</name>
<keyword evidence="2" id="KW-1185">Reference proteome</keyword>
<protein>
    <submittedName>
        <fullName evidence="1">Uncharacterized protein</fullName>
    </submittedName>
</protein>
<accession>A0A968GEE7</accession>
<dbReference type="EMBL" id="JAATLJ010000004">
    <property type="protein sequence ID" value="NIZ41529.1"/>
    <property type="molecule type" value="Genomic_DNA"/>
</dbReference>